<dbReference type="Gene3D" id="3.40.50.80">
    <property type="entry name" value="Nucleotide-binding domain of ferredoxin-NADP reductase (FNR) module"/>
    <property type="match status" value="1"/>
</dbReference>
<protein>
    <recommendedName>
        <fullName evidence="5">Siderophore-interacting protein</fullName>
    </recommendedName>
</protein>
<evidence type="ECO:0000313" key="4">
    <source>
        <dbReference type="Proteomes" id="UP000290624"/>
    </source>
</evidence>
<evidence type="ECO:0000313" key="3">
    <source>
        <dbReference type="EMBL" id="RXW32349.1"/>
    </source>
</evidence>
<accession>A0A4Q2EGE5</accession>
<dbReference type="Proteomes" id="UP000290624">
    <property type="component" value="Unassembled WGS sequence"/>
</dbReference>
<dbReference type="AlphaFoldDB" id="A0A4Q2EGE5"/>
<dbReference type="RefSeq" id="WP_129458571.1">
    <property type="nucleotide sequence ID" value="NZ_PPCV01000004.1"/>
</dbReference>
<dbReference type="InterPro" id="IPR013113">
    <property type="entry name" value="SIP_FAD-bd"/>
</dbReference>
<dbReference type="PANTHER" id="PTHR30157">
    <property type="entry name" value="FERRIC REDUCTASE, NADPH-DEPENDENT"/>
    <property type="match status" value="1"/>
</dbReference>
<dbReference type="Gene3D" id="2.40.30.10">
    <property type="entry name" value="Translation factors"/>
    <property type="match status" value="1"/>
</dbReference>
<dbReference type="Pfam" id="PF04954">
    <property type="entry name" value="SIP"/>
    <property type="match status" value="1"/>
</dbReference>
<comment type="caution">
    <text evidence="3">The sequence shown here is derived from an EMBL/GenBank/DDBJ whole genome shotgun (WGS) entry which is preliminary data.</text>
</comment>
<evidence type="ECO:0000259" key="1">
    <source>
        <dbReference type="Pfam" id="PF04954"/>
    </source>
</evidence>
<evidence type="ECO:0008006" key="5">
    <source>
        <dbReference type="Google" id="ProtNLM"/>
    </source>
</evidence>
<name>A0A4Q2EGE5_9ACTN</name>
<dbReference type="InterPro" id="IPR039261">
    <property type="entry name" value="FNR_nucleotide-bd"/>
</dbReference>
<feature type="domain" description="SIP-like Rossmann fold" evidence="1">
    <location>
        <begin position="149"/>
        <end position="276"/>
    </location>
</feature>
<feature type="domain" description="Siderophore-interacting FAD-binding" evidence="2">
    <location>
        <begin position="12"/>
        <end position="127"/>
    </location>
</feature>
<dbReference type="CDD" id="cd06193">
    <property type="entry name" value="siderophore_interacting"/>
    <property type="match status" value="1"/>
</dbReference>
<dbReference type="OrthoDB" id="9814826at2"/>
<dbReference type="EMBL" id="PPCV01000004">
    <property type="protein sequence ID" value="RXW32349.1"/>
    <property type="molecule type" value="Genomic_DNA"/>
</dbReference>
<gene>
    <name evidence="3" type="ORF">C1706_07300</name>
</gene>
<dbReference type="Pfam" id="PF08021">
    <property type="entry name" value="FAD_binding_9"/>
    <property type="match status" value="1"/>
</dbReference>
<sequence length="280" mass="30104">MNPYRLYLLHLTQRRVISTSFVRITLAGEDLGRCSDVLLDQRVKLLLGSPASLTDLGASVEEWYPAWQNLPDECRPAMRTYTLVAVRPGPGEAGEVDIDVAVHPVEGLAPGMDFALHAPLGTPAGLVAAEVGRDGYRDVGVAWHPGPATEVLLAGDETALPAIANIAATLDAGIRGRIVLEVPHEDDVRPLVAPEGVAVSWRVRERGERAVGLFGGREETNVSDDGDLLWDEARGGEGWYGWIAGEAGWVRELRAEAKTAGIPRAQISFMGYWKRGAVGG</sequence>
<evidence type="ECO:0000259" key="2">
    <source>
        <dbReference type="Pfam" id="PF08021"/>
    </source>
</evidence>
<proteinExistence type="predicted"/>
<dbReference type="InterPro" id="IPR039374">
    <property type="entry name" value="SIP_fam"/>
</dbReference>
<keyword evidence="4" id="KW-1185">Reference proteome</keyword>
<organism evidence="3 4">
    <name type="scientific">Propioniciclava flava</name>
    <dbReference type="NCBI Taxonomy" id="2072026"/>
    <lineage>
        <taxon>Bacteria</taxon>
        <taxon>Bacillati</taxon>
        <taxon>Actinomycetota</taxon>
        <taxon>Actinomycetes</taxon>
        <taxon>Propionibacteriales</taxon>
        <taxon>Propionibacteriaceae</taxon>
        <taxon>Propioniciclava</taxon>
    </lineage>
</organism>
<dbReference type="PANTHER" id="PTHR30157:SF0">
    <property type="entry name" value="NADPH-DEPENDENT FERRIC-CHELATE REDUCTASE"/>
    <property type="match status" value="1"/>
</dbReference>
<dbReference type="InterPro" id="IPR007037">
    <property type="entry name" value="SIP_rossman_dom"/>
</dbReference>
<reference evidence="3 4" key="1">
    <citation type="submission" date="2018-01" db="EMBL/GenBank/DDBJ databases">
        <title>Lactibacter flavus gen. nov., sp. nov., a novel bacterium of the family Propionibacteriaceae isolated from raw milk and dairy products.</title>
        <authorList>
            <person name="Wenning M."/>
            <person name="Breitenwieser F."/>
            <person name="Huptas C."/>
            <person name="von Neubeck M."/>
            <person name="Busse H.-J."/>
            <person name="Scherer S."/>
        </authorList>
    </citation>
    <scope>NUCLEOTIDE SEQUENCE [LARGE SCALE GENOMIC DNA]</scope>
    <source>
        <strain evidence="3 4">VG341</strain>
    </source>
</reference>